<sequence length="433" mass="46782">MQLPSDGVQFGHNARHMRMDTLVKLRWLAVAGQTATILVTDFVLGFSLNLASCLGLVAVLGAVNLLTTLLAPRHLRLSEFSASCFLIFDVLQLSALLYVTGGLQNPFAILILAPVTISAVSLRINHIASVVLVSAACVTLLCMAHQPLPWRGGESFSLPQLYQDGLWAAIIVSCLFISVYVSRVANEYRALSQALAAAELVLERENHLSRLDGLAAAAAHELGTPLATISLVTHELNRADVPEDIKEDLGLLEQEARRCRDILGKLTSLEEDDDEPFSRTRLGLLLEQIASPYQQGAAKIKIEMNGDGAEPHSDCSPAIIYGIGNFVDNATDFARTSVVIDANWDRERVAIVISDDGPGFPGELIDQLGEPYLVRPARRGGNVKDRAGLGLGVFIAKTLLERAGAEVLFSNGKNGGARISLTWSRARFEKPSV</sequence>
<keyword evidence="10" id="KW-1133">Transmembrane helix</keyword>
<evidence type="ECO:0000313" key="12">
    <source>
        <dbReference type="Proteomes" id="UP000239089"/>
    </source>
</evidence>
<keyword evidence="7" id="KW-0547">Nucleotide-binding</keyword>
<dbReference type="PROSITE" id="PS50109">
    <property type="entry name" value="HIS_KIN"/>
    <property type="match status" value="1"/>
</dbReference>
<keyword evidence="8" id="KW-0418">Kinase</keyword>
<evidence type="ECO:0000256" key="4">
    <source>
        <dbReference type="ARBA" id="ARBA00022475"/>
    </source>
</evidence>
<accession>A0A2S6NBX5</accession>
<dbReference type="AlphaFoldDB" id="A0A2S6NBX5"/>
<feature type="transmembrane region" description="Helical" evidence="10">
    <location>
        <begin position="166"/>
        <end position="185"/>
    </location>
</feature>
<evidence type="ECO:0000256" key="8">
    <source>
        <dbReference type="ARBA" id="ARBA00022777"/>
    </source>
</evidence>
<evidence type="ECO:0000256" key="10">
    <source>
        <dbReference type="SAM" id="Phobius"/>
    </source>
</evidence>
<dbReference type="PANTHER" id="PTHR44936:SF10">
    <property type="entry name" value="SENSOR PROTEIN RSTB"/>
    <property type="match status" value="1"/>
</dbReference>
<evidence type="ECO:0000313" key="11">
    <source>
        <dbReference type="EMBL" id="PPQ32091.1"/>
    </source>
</evidence>
<organism evidence="11 12">
    <name type="scientific">Rhodoblastus sphagnicola</name>
    <dbReference type="NCBI Taxonomy" id="333368"/>
    <lineage>
        <taxon>Bacteria</taxon>
        <taxon>Pseudomonadati</taxon>
        <taxon>Pseudomonadota</taxon>
        <taxon>Alphaproteobacteria</taxon>
        <taxon>Hyphomicrobiales</taxon>
        <taxon>Rhodoblastaceae</taxon>
        <taxon>Rhodoblastus</taxon>
    </lineage>
</organism>
<dbReference type="SUPFAM" id="SSF55874">
    <property type="entry name" value="ATPase domain of HSP90 chaperone/DNA topoisomerase II/histidine kinase"/>
    <property type="match status" value="1"/>
</dbReference>
<evidence type="ECO:0000256" key="3">
    <source>
        <dbReference type="ARBA" id="ARBA00012438"/>
    </source>
</evidence>
<feature type="transmembrane region" description="Helical" evidence="10">
    <location>
        <begin position="105"/>
        <end position="122"/>
    </location>
</feature>
<dbReference type="InterPro" id="IPR050980">
    <property type="entry name" value="2C_sensor_his_kinase"/>
</dbReference>
<keyword evidence="10" id="KW-0472">Membrane</keyword>
<keyword evidence="9" id="KW-0067">ATP-binding</keyword>
<dbReference type="EMBL" id="NHSJ01000043">
    <property type="protein sequence ID" value="PPQ32091.1"/>
    <property type="molecule type" value="Genomic_DNA"/>
</dbReference>
<dbReference type="CDD" id="cd00082">
    <property type="entry name" value="HisKA"/>
    <property type="match status" value="1"/>
</dbReference>
<evidence type="ECO:0000256" key="1">
    <source>
        <dbReference type="ARBA" id="ARBA00000085"/>
    </source>
</evidence>
<dbReference type="InterPro" id="IPR003661">
    <property type="entry name" value="HisK_dim/P_dom"/>
</dbReference>
<comment type="caution">
    <text evidence="11">The sequence shown here is derived from an EMBL/GenBank/DDBJ whole genome shotgun (WGS) entry which is preliminary data.</text>
</comment>
<dbReference type="RefSeq" id="WP_104507089.1">
    <property type="nucleotide sequence ID" value="NZ_JACIGC010000008.1"/>
</dbReference>
<dbReference type="Gene3D" id="1.10.287.130">
    <property type="match status" value="1"/>
</dbReference>
<evidence type="ECO:0000256" key="7">
    <source>
        <dbReference type="ARBA" id="ARBA00022741"/>
    </source>
</evidence>
<dbReference type="PRINTS" id="PR00344">
    <property type="entry name" value="BCTRLSENSOR"/>
</dbReference>
<comment type="subcellular location">
    <subcellularLocation>
        <location evidence="2">Cell membrane</location>
        <topology evidence="2">Multi-pass membrane protein</topology>
    </subcellularLocation>
</comment>
<dbReference type="InterPro" id="IPR047770">
    <property type="entry name" value="RegB"/>
</dbReference>
<comment type="catalytic activity">
    <reaction evidence="1">
        <text>ATP + protein L-histidine = ADP + protein N-phospho-L-histidine.</text>
        <dbReference type="EC" id="2.7.13.3"/>
    </reaction>
</comment>
<dbReference type="InterPro" id="IPR003594">
    <property type="entry name" value="HATPase_dom"/>
</dbReference>
<reference evidence="11 12" key="1">
    <citation type="journal article" date="2018" name="Arch. Microbiol.">
        <title>New insights into the metabolic potential of the phototrophic purple bacterium Rhodopila globiformis DSM 161(T) from its draft genome sequence and evidence for a vanadium-dependent nitrogenase.</title>
        <authorList>
            <person name="Imhoff J.F."/>
            <person name="Rahn T."/>
            <person name="Kunzel S."/>
            <person name="Neulinger S.C."/>
        </authorList>
    </citation>
    <scope>NUCLEOTIDE SEQUENCE [LARGE SCALE GENOMIC DNA]</scope>
    <source>
        <strain evidence="11 12">DSM 16996</strain>
    </source>
</reference>
<dbReference type="OrthoDB" id="9785252at2"/>
<evidence type="ECO:0000256" key="2">
    <source>
        <dbReference type="ARBA" id="ARBA00004651"/>
    </source>
</evidence>
<dbReference type="Pfam" id="PF00512">
    <property type="entry name" value="HisKA"/>
    <property type="match status" value="1"/>
</dbReference>
<dbReference type="SMART" id="SM00388">
    <property type="entry name" value="HisKA"/>
    <property type="match status" value="1"/>
</dbReference>
<dbReference type="InterPro" id="IPR036097">
    <property type="entry name" value="HisK_dim/P_sf"/>
</dbReference>
<dbReference type="Proteomes" id="UP000239089">
    <property type="component" value="Unassembled WGS sequence"/>
</dbReference>
<dbReference type="GO" id="GO:0000155">
    <property type="term" value="F:phosphorelay sensor kinase activity"/>
    <property type="evidence" value="ECO:0007669"/>
    <property type="project" value="InterPro"/>
</dbReference>
<dbReference type="SUPFAM" id="SSF47384">
    <property type="entry name" value="Homodimeric domain of signal transducing histidine kinase"/>
    <property type="match status" value="1"/>
</dbReference>
<keyword evidence="10" id="KW-0812">Transmembrane</keyword>
<dbReference type="Gene3D" id="3.30.565.10">
    <property type="entry name" value="Histidine kinase-like ATPase, C-terminal domain"/>
    <property type="match status" value="1"/>
</dbReference>
<dbReference type="GO" id="GO:0005886">
    <property type="term" value="C:plasma membrane"/>
    <property type="evidence" value="ECO:0007669"/>
    <property type="project" value="UniProtKB-SubCell"/>
</dbReference>
<gene>
    <name evidence="11" type="ORF">CCR94_06585</name>
</gene>
<dbReference type="NCBIfam" id="NF033792">
    <property type="entry name" value="ActS_PrrB_HisK"/>
    <property type="match status" value="1"/>
</dbReference>
<evidence type="ECO:0000256" key="6">
    <source>
        <dbReference type="ARBA" id="ARBA00022679"/>
    </source>
</evidence>
<dbReference type="SMART" id="SM00387">
    <property type="entry name" value="HATPase_c"/>
    <property type="match status" value="1"/>
</dbReference>
<dbReference type="InterPro" id="IPR005467">
    <property type="entry name" value="His_kinase_dom"/>
</dbReference>
<keyword evidence="12" id="KW-1185">Reference proteome</keyword>
<dbReference type="EC" id="2.7.13.3" evidence="3"/>
<dbReference type="Pfam" id="PF02518">
    <property type="entry name" value="HATPase_c"/>
    <property type="match status" value="1"/>
</dbReference>
<dbReference type="PANTHER" id="PTHR44936">
    <property type="entry name" value="SENSOR PROTEIN CREC"/>
    <property type="match status" value="1"/>
</dbReference>
<name>A0A2S6NBX5_9HYPH</name>
<proteinExistence type="predicted"/>
<protein>
    <recommendedName>
        <fullName evidence="3">histidine kinase</fullName>
        <ecNumber evidence="3">2.7.13.3</ecNumber>
    </recommendedName>
</protein>
<feature type="transmembrane region" description="Helical" evidence="10">
    <location>
        <begin position="54"/>
        <end position="71"/>
    </location>
</feature>
<feature type="transmembrane region" description="Helical" evidence="10">
    <location>
        <begin position="25"/>
        <end position="48"/>
    </location>
</feature>
<evidence type="ECO:0000256" key="9">
    <source>
        <dbReference type="ARBA" id="ARBA00022840"/>
    </source>
</evidence>
<dbReference type="InterPro" id="IPR036890">
    <property type="entry name" value="HATPase_C_sf"/>
</dbReference>
<dbReference type="InterPro" id="IPR004358">
    <property type="entry name" value="Sig_transdc_His_kin-like_C"/>
</dbReference>
<evidence type="ECO:0000256" key="5">
    <source>
        <dbReference type="ARBA" id="ARBA00022553"/>
    </source>
</evidence>
<keyword evidence="4" id="KW-1003">Cell membrane</keyword>
<keyword evidence="5" id="KW-0597">Phosphoprotein</keyword>
<dbReference type="GO" id="GO:0005524">
    <property type="term" value="F:ATP binding"/>
    <property type="evidence" value="ECO:0007669"/>
    <property type="project" value="UniProtKB-KW"/>
</dbReference>
<feature type="transmembrane region" description="Helical" evidence="10">
    <location>
        <begin position="127"/>
        <end position="146"/>
    </location>
</feature>
<keyword evidence="6" id="KW-0808">Transferase</keyword>